<dbReference type="PANTHER" id="PTHR43244:SF1">
    <property type="entry name" value="5,10-METHYLENETETRAHYDROMETHANOPTERIN REDUCTASE"/>
    <property type="match status" value="1"/>
</dbReference>
<feature type="domain" description="Luciferase-like" evidence="2">
    <location>
        <begin position="18"/>
        <end position="217"/>
    </location>
</feature>
<evidence type="ECO:0000313" key="3">
    <source>
        <dbReference type="EMBL" id="QEC48143.1"/>
    </source>
</evidence>
<dbReference type="OrthoDB" id="5175259at2"/>
<dbReference type="PANTHER" id="PTHR43244">
    <property type="match status" value="1"/>
</dbReference>
<dbReference type="InterPro" id="IPR050564">
    <property type="entry name" value="F420-G6PD/mer"/>
</dbReference>
<sequence length="256" mass="27864">MAPTARRGIFVAPFDELADPRRLAGLTARAEDLGWDGFFLWDHIVYSAPTSAVLDPWVVLGAMAQVTERIELGPMVTPLSRRRIHKLARETATLDVLSGGRLILGVGLGSDRHGELAPFGEVHDPREQARLLDDGLDALVRYWDGEFDPRPVRRPPVWCAATWPNRRPLARAARWDGLFPVGVPEPDALAELVADVSAQRAAAGRDPQRFDVAITVPPGQDPAPWVAAGATWTLTEFDGRPRLAAVEAALEAGPRG</sequence>
<dbReference type="Proteomes" id="UP000321805">
    <property type="component" value="Chromosome"/>
</dbReference>
<dbReference type="RefSeq" id="WP_146919357.1">
    <property type="nucleotide sequence ID" value="NZ_CP042430.1"/>
</dbReference>
<keyword evidence="1" id="KW-0560">Oxidoreductase</keyword>
<name>A0A5B8U4Z1_9ACTN</name>
<evidence type="ECO:0000256" key="1">
    <source>
        <dbReference type="ARBA" id="ARBA00023002"/>
    </source>
</evidence>
<dbReference type="Gene3D" id="3.20.20.30">
    <property type="entry name" value="Luciferase-like domain"/>
    <property type="match status" value="1"/>
</dbReference>
<dbReference type="AlphaFoldDB" id="A0A5B8U4Z1"/>
<protein>
    <submittedName>
        <fullName evidence="3">LLM class flavin-dependent oxidoreductase</fullName>
    </submittedName>
</protein>
<evidence type="ECO:0000259" key="2">
    <source>
        <dbReference type="Pfam" id="PF00296"/>
    </source>
</evidence>
<dbReference type="EMBL" id="CP042430">
    <property type="protein sequence ID" value="QEC48143.1"/>
    <property type="molecule type" value="Genomic_DNA"/>
</dbReference>
<dbReference type="InterPro" id="IPR036661">
    <property type="entry name" value="Luciferase-like_sf"/>
</dbReference>
<accession>A0A5B8U4Z1</accession>
<keyword evidence="4" id="KW-1185">Reference proteome</keyword>
<evidence type="ECO:0000313" key="4">
    <source>
        <dbReference type="Proteomes" id="UP000321805"/>
    </source>
</evidence>
<gene>
    <name evidence="3" type="ORF">FSW04_11575</name>
</gene>
<dbReference type="Pfam" id="PF00296">
    <property type="entry name" value="Bac_luciferase"/>
    <property type="match status" value="1"/>
</dbReference>
<dbReference type="KEGG" id="bsol:FSW04_11575"/>
<dbReference type="GO" id="GO:0016705">
    <property type="term" value="F:oxidoreductase activity, acting on paired donors, with incorporation or reduction of molecular oxygen"/>
    <property type="evidence" value="ECO:0007669"/>
    <property type="project" value="InterPro"/>
</dbReference>
<dbReference type="SUPFAM" id="SSF51679">
    <property type="entry name" value="Bacterial luciferase-like"/>
    <property type="match status" value="1"/>
</dbReference>
<dbReference type="InterPro" id="IPR011251">
    <property type="entry name" value="Luciferase-like_dom"/>
</dbReference>
<proteinExistence type="predicted"/>
<organism evidence="3 4">
    <name type="scientific">Baekduia soli</name>
    <dbReference type="NCBI Taxonomy" id="496014"/>
    <lineage>
        <taxon>Bacteria</taxon>
        <taxon>Bacillati</taxon>
        <taxon>Actinomycetota</taxon>
        <taxon>Thermoleophilia</taxon>
        <taxon>Solirubrobacterales</taxon>
        <taxon>Baekduiaceae</taxon>
        <taxon>Baekduia</taxon>
    </lineage>
</organism>
<reference evidence="3 4" key="1">
    <citation type="journal article" date="2018" name="J. Microbiol.">
        <title>Baekduia soli gen. nov., sp. nov., a novel bacterium isolated from the soil of Baekdu Mountain and proposal of a novel family name, Baekduiaceae fam. nov.</title>
        <authorList>
            <person name="An D.S."/>
            <person name="Siddiqi M.Z."/>
            <person name="Kim K.H."/>
            <person name="Yu H.S."/>
            <person name="Im W.T."/>
        </authorList>
    </citation>
    <scope>NUCLEOTIDE SEQUENCE [LARGE SCALE GENOMIC DNA]</scope>
    <source>
        <strain evidence="3 4">BR7-21</strain>
    </source>
</reference>